<name>A0A8J5N019_HOMAM</name>
<dbReference type="EMBL" id="JAHLQT010014436">
    <property type="protein sequence ID" value="KAG7170348.1"/>
    <property type="molecule type" value="Genomic_DNA"/>
</dbReference>
<gene>
    <name evidence="2" type="ORF">Hamer_G016164</name>
</gene>
<feature type="compositionally biased region" description="Pro residues" evidence="1">
    <location>
        <begin position="1"/>
        <end position="11"/>
    </location>
</feature>
<dbReference type="AlphaFoldDB" id="A0A8J5N019"/>
<feature type="region of interest" description="Disordered" evidence="1">
    <location>
        <begin position="1"/>
        <end position="34"/>
    </location>
</feature>
<evidence type="ECO:0000313" key="3">
    <source>
        <dbReference type="Proteomes" id="UP000747542"/>
    </source>
</evidence>
<protein>
    <submittedName>
        <fullName evidence="2">Uncharacterized protein</fullName>
    </submittedName>
</protein>
<keyword evidence="3" id="KW-1185">Reference proteome</keyword>
<comment type="caution">
    <text evidence="2">The sequence shown here is derived from an EMBL/GenBank/DDBJ whole genome shotgun (WGS) entry which is preliminary data.</text>
</comment>
<dbReference type="Proteomes" id="UP000747542">
    <property type="component" value="Unassembled WGS sequence"/>
</dbReference>
<accession>A0A8J5N019</accession>
<organism evidence="2 3">
    <name type="scientific">Homarus americanus</name>
    <name type="common">American lobster</name>
    <dbReference type="NCBI Taxonomy" id="6706"/>
    <lineage>
        <taxon>Eukaryota</taxon>
        <taxon>Metazoa</taxon>
        <taxon>Ecdysozoa</taxon>
        <taxon>Arthropoda</taxon>
        <taxon>Crustacea</taxon>
        <taxon>Multicrustacea</taxon>
        <taxon>Malacostraca</taxon>
        <taxon>Eumalacostraca</taxon>
        <taxon>Eucarida</taxon>
        <taxon>Decapoda</taxon>
        <taxon>Pleocyemata</taxon>
        <taxon>Astacidea</taxon>
        <taxon>Nephropoidea</taxon>
        <taxon>Nephropidae</taxon>
        <taxon>Homarus</taxon>
    </lineage>
</organism>
<sequence length="127" mass="14409">MEPSSVPPVIRPPIRASSPMNPDFEMPRALTSPSDFERQADDIIANFRARQGMPLESAREAIQYLDDTYGKYSSSLRREVPAMSALYTTTLTSTYTHHRPRHSGDNLPQRMAINPTTSMFSRATRRH</sequence>
<feature type="non-terminal residue" evidence="2">
    <location>
        <position position="1"/>
    </location>
</feature>
<reference evidence="2" key="1">
    <citation type="journal article" date="2021" name="Sci. Adv.">
        <title>The American lobster genome reveals insights on longevity, neural, and immune adaptations.</title>
        <authorList>
            <person name="Polinski J.M."/>
            <person name="Zimin A.V."/>
            <person name="Clark K.F."/>
            <person name="Kohn A.B."/>
            <person name="Sadowski N."/>
            <person name="Timp W."/>
            <person name="Ptitsyn A."/>
            <person name="Khanna P."/>
            <person name="Romanova D.Y."/>
            <person name="Williams P."/>
            <person name="Greenwood S.J."/>
            <person name="Moroz L.L."/>
            <person name="Walt D.R."/>
            <person name="Bodnar A.G."/>
        </authorList>
    </citation>
    <scope>NUCLEOTIDE SEQUENCE</scope>
    <source>
        <strain evidence="2">GMGI-L3</strain>
    </source>
</reference>
<proteinExistence type="predicted"/>
<evidence type="ECO:0000313" key="2">
    <source>
        <dbReference type="EMBL" id="KAG7170348.1"/>
    </source>
</evidence>
<evidence type="ECO:0000256" key="1">
    <source>
        <dbReference type="SAM" id="MobiDB-lite"/>
    </source>
</evidence>